<dbReference type="EC" id="2.7.13.3" evidence="5"/>
<feature type="transmembrane region" description="Helical" evidence="22">
    <location>
        <begin position="333"/>
        <end position="353"/>
    </location>
</feature>
<name>E7RY86_9BURK</name>
<dbReference type="RefSeq" id="WP_005673969.1">
    <property type="nucleotide sequence ID" value="NZ_CP146288.1"/>
</dbReference>
<comment type="catalytic activity">
    <reaction evidence="1">
        <text>ATP + protein L-histidine = ADP + protein N-phospho-L-histidine.</text>
        <dbReference type="EC" id="2.7.13.3"/>
    </reaction>
</comment>
<evidence type="ECO:0000259" key="24">
    <source>
        <dbReference type="PROSITE" id="PS50885"/>
    </source>
</evidence>
<evidence type="ECO:0000256" key="7">
    <source>
        <dbReference type="ARBA" id="ARBA00022553"/>
    </source>
</evidence>
<keyword evidence="16" id="KW-0346">Stress response</keyword>
<dbReference type="PROSITE" id="PS50885">
    <property type="entry name" value="HAMP"/>
    <property type="match status" value="1"/>
</dbReference>
<dbReference type="Gene3D" id="6.10.340.10">
    <property type="match status" value="1"/>
</dbReference>
<feature type="domain" description="Histidine kinase" evidence="23">
    <location>
        <begin position="414"/>
        <end position="629"/>
    </location>
</feature>
<evidence type="ECO:0000313" key="25">
    <source>
        <dbReference type="EMBL" id="EFV94660.1"/>
    </source>
</evidence>
<organism evidence="25 26">
    <name type="scientific">Lautropia mirabilis ATCC 51599</name>
    <dbReference type="NCBI Taxonomy" id="887898"/>
    <lineage>
        <taxon>Bacteria</taxon>
        <taxon>Pseudomonadati</taxon>
        <taxon>Pseudomonadota</taxon>
        <taxon>Betaproteobacteria</taxon>
        <taxon>Burkholderiales</taxon>
        <taxon>Burkholderiaceae</taxon>
        <taxon>Lautropia</taxon>
    </lineage>
</organism>
<evidence type="ECO:0000256" key="18">
    <source>
        <dbReference type="ARBA" id="ARBA00023211"/>
    </source>
</evidence>
<dbReference type="Pfam" id="PF00672">
    <property type="entry name" value="HAMP"/>
    <property type="match status" value="1"/>
</dbReference>
<evidence type="ECO:0000256" key="16">
    <source>
        <dbReference type="ARBA" id="ARBA00023016"/>
    </source>
</evidence>
<evidence type="ECO:0000256" key="19">
    <source>
        <dbReference type="ARBA" id="ARBA00040454"/>
    </source>
</evidence>
<dbReference type="CDD" id="cd06225">
    <property type="entry name" value="HAMP"/>
    <property type="match status" value="1"/>
</dbReference>
<dbReference type="PROSITE" id="PS50109">
    <property type="entry name" value="HIS_KIN"/>
    <property type="match status" value="1"/>
</dbReference>
<keyword evidence="18" id="KW-0464">Manganese</keyword>
<proteinExistence type="predicted"/>
<dbReference type="InterPro" id="IPR036097">
    <property type="entry name" value="HisK_dim/P_sf"/>
</dbReference>
<evidence type="ECO:0000256" key="13">
    <source>
        <dbReference type="ARBA" id="ARBA00022842"/>
    </source>
</evidence>
<dbReference type="SUPFAM" id="SSF47384">
    <property type="entry name" value="Homodimeric domain of signal transducing histidine kinase"/>
    <property type="match status" value="1"/>
</dbReference>
<evidence type="ECO:0000256" key="11">
    <source>
        <dbReference type="ARBA" id="ARBA00022801"/>
    </source>
</evidence>
<dbReference type="SMART" id="SM00388">
    <property type="entry name" value="HisKA"/>
    <property type="match status" value="1"/>
</dbReference>
<dbReference type="CDD" id="cd00082">
    <property type="entry name" value="HisKA"/>
    <property type="match status" value="1"/>
</dbReference>
<dbReference type="Proteomes" id="UP000011021">
    <property type="component" value="Unassembled WGS sequence"/>
</dbReference>
<dbReference type="Pfam" id="PF02518">
    <property type="entry name" value="HATPase_c"/>
    <property type="match status" value="1"/>
</dbReference>
<dbReference type="eggNOG" id="COG5002">
    <property type="taxonomic scope" value="Bacteria"/>
</dbReference>
<dbReference type="AlphaFoldDB" id="E7RY86"/>
<protein>
    <recommendedName>
        <fullName evidence="19">Signal transduction histidine-protein kinase/phosphatase MprB</fullName>
        <ecNumber evidence="5">2.7.13.3</ecNumber>
    </recommendedName>
    <alternativeName>
        <fullName evidence="20">Mycobacterial persistence regulator B</fullName>
    </alternativeName>
</protein>
<keyword evidence="15" id="KW-0902">Two-component regulatory system</keyword>
<dbReference type="InterPro" id="IPR005467">
    <property type="entry name" value="His_kinase_dom"/>
</dbReference>
<dbReference type="STRING" id="887898.HMPREF0551_1650"/>
<dbReference type="SMART" id="SM00304">
    <property type="entry name" value="HAMP"/>
    <property type="match status" value="1"/>
</dbReference>
<keyword evidence="7" id="KW-0597">Phosphoprotein</keyword>
<dbReference type="SMART" id="SM00387">
    <property type="entry name" value="HATPase_c"/>
    <property type="match status" value="1"/>
</dbReference>
<comment type="subcellular location">
    <subcellularLocation>
        <location evidence="4">Cell inner membrane</location>
        <topology evidence="4">Multi-pass membrane protein</topology>
    </subcellularLocation>
</comment>
<keyword evidence="14" id="KW-0904">Protein phosphatase</keyword>
<evidence type="ECO:0000256" key="12">
    <source>
        <dbReference type="ARBA" id="ARBA00022840"/>
    </source>
</evidence>
<evidence type="ECO:0000313" key="26">
    <source>
        <dbReference type="Proteomes" id="UP000011021"/>
    </source>
</evidence>
<dbReference type="InterPro" id="IPR004358">
    <property type="entry name" value="Sig_transdc_His_kin-like_C"/>
</dbReference>
<keyword evidence="13" id="KW-0460">Magnesium</keyword>
<evidence type="ECO:0000256" key="22">
    <source>
        <dbReference type="SAM" id="Phobius"/>
    </source>
</evidence>
<dbReference type="PANTHER" id="PTHR44936:SF9">
    <property type="entry name" value="SENSOR PROTEIN CREC"/>
    <property type="match status" value="1"/>
</dbReference>
<dbReference type="EMBL" id="AEQP01000013">
    <property type="protein sequence ID" value="EFV94660.1"/>
    <property type="molecule type" value="Genomic_DNA"/>
</dbReference>
<dbReference type="InterPro" id="IPR003660">
    <property type="entry name" value="HAMP_dom"/>
</dbReference>
<evidence type="ECO:0000256" key="6">
    <source>
        <dbReference type="ARBA" id="ARBA00022475"/>
    </source>
</evidence>
<dbReference type="Gene3D" id="3.30.565.10">
    <property type="entry name" value="Histidine kinase-like ATPase, C-terminal domain"/>
    <property type="match status" value="1"/>
</dbReference>
<feature type="region of interest" description="Disordered" evidence="21">
    <location>
        <begin position="201"/>
        <end position="230"/>
    </location>
</feature>
<keyword evidence="12" id="KW-0067">ATP-binding</keyword>
<dbReference type="GO" id="GO:0005524">
    <property type="term" value="F:ATP binding"/>
    <property type="evidence" value="ECO:0007669"/>
    <property type="project" value="UniProtKB-KW"/>
</dbReference>
<sequence>MRIGIGFKLFVAVLAASVVMAVAMSIANRISFQRGFLGYLNEVETRRLNVLTTVLAAHWREVGDPEHGWDALRGRDDLWRHIVRYSGYRLHSGPRQMPILPILGRRPLQACQWLVPMPYAEGMGAARGLLYEQPGQENRRAAPDAAHVHGALQHGGPLPKGLLPNGLLPGDMSRHGPQPGQASADVGQASNWWWLSNPSATQADESARPGPGGTKGASWPPEARAGELSPPAEESLLDVLVDGGDVHPDMPPAPAPGPGWPVVAPKPPMDAAARMTLQDASGRFVVGNPDPGPDAHFVPILVDGVVAGWVGSKRFTEVTDAADLAFQRRQESAAWYIAGLAVLLAAVVAWLLGRVMLVPARRLATATRALAAGQYDIRVPVSSQDELGQLARVFNKLAGTLQSNENMRRAFMADVSHELRTPLAIMRGELEAVEDGLQPLDQRVVQSLQSEVGILSKLVDDIHMLSMTEVAPLAYHWEQVDVVELLDTTLSSWQERLAVRGLSLKRVGVIDRMLVSGDPNRLRQVFQNLLENAVRYVDQGGTVQVGCQADSPGVIIDFDDSGPGMSPEDYPRLFDRFYRREASRNRATGGSGLGLAICRGIVEAHGGRIMAQASPLGGLRVRIELPPEHSSEGNG</sequence>
<dbReference type="SUPFAM" id="SSF55874">
    <property type="entry name" value="ATPase domain of HSP90 chaperone/DNA topoisomerase II/histidine kinase"/>
    <property type="match status" value="1"/>
</dbReference>
<comment type="caution">
    <text evidence="25">The sequence shown here is derived from an EMBL/GenBank/DDBJ whole genome shotgun (WGS) entry which is preliminary data.</text>
</comment>
<dbReference type="InterPro" id="IPR003661">
    <property type="entry name" value="HisK_dim/P_dom"/>
</dbReference>
<keyword evidence="22" id="KW-1133">Transmembrane helix</keyword>
<evidence type="ECO:0000256" key="10">
    <source>
        <dbReference type="ARBA" id="ARBA00022777"/>
    </source>
</evidence>
<keyword evidence="6" id="KW-1003">Cell membrane</keyword>
<evidence type="ECO:0000256" key="5">
    <source>
        <dbReference type="ARBA" id="ARBA00012438"/>
    </source>
</evidence>
<evidence type="ECO:0000256" key="20">
    <source>
        <dbReference type="ARBA" id="ARBA00041776"/>
    </source>
</evidence>
<keyword evidence="26" id="KW-1185">Reference proteome</keyword>
<dbReference type="Gene3D" id="1.10.287.130">
    <property type="match status" value="1"/>
</dbReference>
<evidence type="ECO:0000256" key="4">
    <source>
        <dbReference type="ARBA" id="ARBA00004429"/>
    </source>
</evidence>
<dbReference type="SUPFAM" id="SSF158472">
    <property type="entry name" value="HAMP domain-like"/>
    <property type="match status" value="1"/>
</dbReference>
<dbReference type="GO" id="GO:0005886">
    <property type="term" value="C:plasma membrane"/>
    <property type="evidence" value="ECO:0007669"/>
    <property type="project" value="UniProtKB-SubCell"/>
</dbReference>
<evidence type="ECO:0000256" key="14">
    <source>
        <dbReference type="ARBA" id="ARBA00022912"/>
    </source>
</evidence>
<dbReference type="InterPro" id="IPR003594">
    <property type="entry name" value="HATPase_dom"/>
</dbReference>
<dbReference type="InterPro" id="IPR050980">
    <property type="entry name" value="2C_sensor_his_kinase"/>
</dbReference>
<feature type="compositionally biased region" description="Low complexity" evidence="21">
    <location>
        <begin position="155"/>
        <end position="170"/>
    </location>
</feature>
<evidence type="ECO:0000259" key="23">
    <source>
        <dbReference type="PROSITE" id="PS50109"/>
    </source>
</evidence>
<keyword evidence="8" id="KW-0808">Transferase</keyword>
<gene>
    <name evidence="25" type="ORF">HMPREF0551_1650</name>
</gene>
<reference evidence="25 26" key="1">
    <citation type="submission" date="2010-12" db="EMBL/GenBank/DDBJ databases">
        <authorList>
            <person name="Muzny D."/>
            <person name="Qin X."/>
            <person name="Deng J."/>
            <person name="Jiang H."/>
            <person name="Liu Y."/>
            <person name="Qu J."/>
            <person name="Song X.-Z."/>
            <person name="Zhang L."/>
            <person name="Thornton R."/>
            <person name="Coyle M."/>
            <person name="Francisco L."/>
            <person name="Jackson L."/>
            <person name="Javaid M."/>
            <person name="Korchina V."/>
            <person name="Kovar C."/>
            <person name="Mata R."/>
            <person name="Mathew T."/>
            <person name="Ngo R."/>
            <person name="Nguyen L."/>
            <person name="Nguyen N."/>
            <person name="Okwuonu G."/>
            <person name="Ongeri F."/>
            <person name="Pham C."/>
            <person name="Simmons D."/>
            <person name="Wilczek-Boney K."/>
            <person name="Hale W."/>
            <person name="Jakkamsetti A."/>
            <person name="Pham P."/>
            <person name="Ruth R."/>
            <person name="San Lucas F."/>
            <person name="Warren J."/>
            <person name="Zhang J."/>
            <person name="Zhao Z."/>
            <person name="Zhou C."/>
            <person name="Zhu D."/>
            <person name="Lee S."/>
            <person name="Bess C."/>
            <person name="Blankenburg K."/>
            <person name="Forbes L."/>
            <person name="Fu Q."/>
            <person name="Gubbala S."/>
            <person name="Hirani K."/>
            <person name="Jayaseelan J.C."/>
            <person name="Lara F."/>
            <person name="Munidasa M."/>
            <person name="Palculict T."/>
            <person name="Patil S."/>
            <person name="Pu L.-L."/>
            <person name="Saada N."/>
            <person name="Tang L."/>
            <person name="Weissenberger G."/>
            <person name="Zhu Y."/>
            <person name="Hemphill L."/>
            <person name="Shang Y."/>
            <person name="Youmans B."/>
            <person name="Ayvaz T."/>
            <person name="Ross M."/>
            <person name="Santibanez J."/>
            <person name="Aqrawi P."/>
            <person name="Gross S."/>
            <person name="Joshi V."/>
            <person name="Fowler G."/>
            <person name="Nazareth L."/>
            <person name="Reid J."/>
            <person name="Worley K."/>
            <person name="Petrosino J."/>
            <person name="Highlander S."/>
            <person name="Gibbs R."/>
        </authorList>
    </citation>
    <scope>NUCLEOTIDE SEQUENCE [LARGE SCALE GENOMIC DNA]</scope>
    <source>
        <strain evidence="25 26">ATCC 51599</strain>
    </source>
</reference>
<dbReference type="GO" id="GO:0004721">
    <property type="term" value="F:phosphoprotein phosphatase activity"/>
    <property type="evidence" value="ECO:0007669"/>
    <property type="project" value="UniProtKB-KW"/>
</dbReference>
<evidence type="ECO:0000256" key="15">
    <source>
        <dbReference type="ARBA" id="ARBA00023012"/>
    </source>
</evidence>
<dbReference type="GO" id="GO:0000155">
    <property type="term" value="F:phosphorelay sensor kinase activity"/>
    <property type="evidence" value="ECO:0007669"/>
    <property type="project" value="InterPro"/>
</dbReference>
<dbReference type="Pfam" id="PF00512">
    <property type="entry name" value="HisKA"/>
    <property type="match status" value="1"/>
</dbReference>
<comment type="cofactor">
    <cofactor evidence="3">
        <name>Mg(2+)</name>
        <dbReference type="ChEBI" id="CHEBI:18420"/>
    </cofactor>
</comment>
<evidence type="ECO:0000256" key="9">
    <source>
        <dbReference type="ARBA" id="ARBA00022741"/>
    </source>
</evidence>
<evidence type="ECO:0000256" key="21">
    <source>
        <dbReference type="SAM" id="MobiDB-lite"/>
    </source>
</evidence>
<evidence type="ECO:0000256" key="2">
    <source>
        <dbReference type="ARBA" id="ARBA00001936"/>
    </source>
</evidence>
<keyword evidence="22" id="KW-0472">Membrane</keyword>
<dbReference type="InterPro" id="IPR036890">
    <property type="entry name" value="HATPase_C_sf"/>
</dbReference>
<dbReference type="PRINTS" id="PR00344">
    <property type="entry name" value="BCTRLSENSOR"/>
</dbReference>
<keyword evidence="17" id="KW-0843">Virulence</keyword>
<evidence type="ECO:0000256" key="3">
    <source>
        <dbReference type="ARBA" id="ARBA00001946"/>
    </source>
</evidence>
<evidence type="ECO:0000256" key="8">
    <source>
        <dbReference type="ARBA" id="ARBA00022679"/>
    </source>
</evidence>
<dbReference type="HOGENOM" id="CLU_000445_89_6_4"/>
<keyword evidence="9" id="KW-0547">Nucleotide-binding</keyword>
<comment type="cofactor">
    <cofactor evidence="2">
        <name>Mn(2+)</name>
        <dbReference type="ChEBI" id="CHEBI:29035"/>
    </cofactor>
</comment>
<keyword evidence="10 25" id="KW-0418">Kinase</keyword>
<evidence type="ECO:0000256" key="1">
    <source>
        <dbReference type="ARBA" id="ARBA00000085"/>
    </source>
</evidence>
<accession>E7RY86</accession>
<keyword evidence="22" id="KW-0812">Transmembrane</keyword>
<feature type="region of interest" description="Disordered" evidence="21">
    <location>
        <begin position="137"/>
        <end position="185"/>
    </location>
</feature>
<evidence type="ECO:0000256" key="17">
    <source>
        <dbReference type="ARBA" id="ARBA00023026"/>
    </source>
</evidence>
<dbReference type="FunFam" id="3.30.565.10:FF:000006">
    <property type="entry name" value="Sensor histidine kinase WalK"/>
    <property type="match status" value="1"/>
</dbReference>
<dbReference type="PANTHER" id="PTHR44936">
    <property type="entry name" value="SENSOR PROTEIN CREC"/>
    <property type="match status" value="1"/>
</dbReference>
<feature type="domain" description="HAMP" evidence="24">
    <location>
        <begin position="354"/>
        <end position="406"/>
    </location>
</feature>
<keyword evidence="11" id="KW-0378">Hydrolase</keyword>